<evidence type="ECO:0000313" key="2">
    <source>
        <dbReference type="EMBL" id="CAF0970642.1"/>
    </source>
</evidence>
<dbReference type="Proteomes" id="UP000663874">
    <property type="component" value="Unassembled WGS sequence"/>
</dbReference>
<reference evidence="1" key="1">
    <citation type="submission" date="2021-02" db="EMBL/GenBank/DDBJ databases">
        <authorList>
            <person name="Nowell W R."/>
        </authorList>
    </citation>
    <scope>NUCLEOTIDE SEQUENCE</scope>
</reference>
<feature type="non-terminal residue" evidence="1">
    <location>
        <position position="1"/>
    </location>
</feature>
<dbReference type="EMBL" id="CAJOAX010001411">
    <property type="protein sequence ID" value="CAF3713270.1"/>
    <property type="molecule type" value="Genomic_DNA"/>
</dbReference>
<proteinExistence type="predicted"/>
<dbReference type="EMBL" id="CAJOBE010003809">
    <property type="protein sequence ID" value="CAF3901729.1"/>
    <property type="molecule type" value="Genomic_DNA"/>
</dbReference>
<accession>A0A814D6U9</accession>
<dbReference type="AlphaFoldDB" id="A0A814D6U9"/>
<evidence type="ECO:0000313" key="4">
    <source>
        <dbReference type="EMBL" id="CAF3901729.1"/>
    </source>
</evidence>
<dbReference type="OrthoDB" id="41905at2759"/>
<evidence type="ECO:0000313" key="3">
    <source>
        <dbReference type="EMBL" id="CAF3713270.1"/>
    </source>
</evidence>
<gene>
    <name evidence="4" type="ORF">FNK824_LOCUS20611</name>
    <name evidence="3" type="ORF">OTI717_LOCUS13330</name>
    <name evidence="2" type="ORF">RFH988_LOCUS12612</name>
    <name evidence="1" type="ORF">SEV965_LOCUS8417</name>
</gene>
<dbReference type="Proteomes" id="UP000663823">
    <property type="component" value="Unassembled WGS sequence"/>
</dbReference>
<name>A0A814D6U9_9BILA</name>
<organism evidence="1 5">
    <name type="scientific">Rotaria sordida</name>
    <dbReference type="NCBI Taxonomy" id="392033"/>
    <lineage>
        <taxon>Eukaryota</taxon>
        <taxon>Metazoa</taxon>
        <taxon>Spiralia</taxon>
        <taxon>Gnathifera</taxon>
        <taxon>Rotifera</taxon>
        <taxon>Eurotatoria</taxon>
        <taxon>Bdelloidea</taxon>
        <taxon>Philodinida</taxon>
        <taxon>Philodinidae</taxon>
        <taxon>Rotaria</taxon>
    </lineage>
</organism>
<dbReference type="EMBL" id="CAJNOU010000310">
    <property type="protein sequence ID" value="CAF0954202.1"/>
    <property type="molecule type" value="Genomic_DNA"/>
</dbReference>
<evidence type="ECO:0000313" key="1">
    <source>
        <dbReference type="EMBL" id="CAF0954202.1"/>
    </source>
</evidence>
<protein>
    <submittedName>
        <fullName evidence="1">Uncharacterized protein</fullName>
    </submittedName>
</protein>
<dbReference type="EMBL" id="CAJNOO010000531">
    <property type="protein sequence ID" value="CAF0970642.1"/>
    <property type="molecule type" value="Genomic_DNA"/>
</dbReference>
<comment type="caution">
    <text evidence="1">The sequence shown here is derived from an EMBL/GenBank/DDBJ whole genome shotgun (WGS) entry which is preliminary data.</text>
</comment>
<dbReference type="Proteomes" id="UP000663889">
    <property type="component" value="Unassembled WGS sequence"/>
</dbReference>
<dbReference type="Proteomes" id="UP000663882">
    <property type="component" value="Unassembled WGS sequence"/>
</dbReference>
<evidence type="ECO:0000313" key="5">
    <source>
        <dbReference type="Proteomes" id="UP000663889"/>
    </source>
</evidence>
<sequence length="304" mass="34386">NKKALPIGNDSFWIDLFTQAHDWGLILYEQDWLDRQTIDFLLTRTDINLGHQWLMSMGEAADKIGLNIQYCMSLPRHILSALQIPRVTQARTSTDYAFHLHGKAQQWTIGISSMFTDAIGLAPFKDVFWSTSLQPGSLYKQNAEEVLPEREILIATLSTGPVSSGDAINYTNTQHIMKCCRGDGLILKPDRPLTMINRLASDWAFYNGISQGELYSTITNIHGQVFYTIFASAMKQNYLVYPSMIGAQPGVIWSYDNPTVVSTFDDDHPLNVSATKYHDLSICLWYVSPLIKFNSSTKYALLRE</sequence>